<dbReference type="Pfam" id="PF02706">
    <property type="entry name" value="Wzz"/>
    <property type="match status" value="1"/>
</dbReference>
<evidence type="ECO:0000256" key="5">
    <source>
        <dbReference type="ARBA" id="ARBA00023136"/>
    </source>
</evidence>
<comment type="subcellular location">
    <subcellularLocation>
        <location evidence="1">Cell membrane</location>
        <topology evidence="1">Multi-pass membrane protein</topology>
    </subcellularLocation>
</comment>
<dbReference type="InterPro" id="IPR050445">
    <property type="entry name" value="Bact_polysacc_biosynth/exp"/>
</dbReference>
<dbReference type="OrthoDB" id="5390369at2"/>
<dbReference type="NCBIfam" id="TIGR03007">
    <property type="entry name" value="pepcterm_ChnLen"/>
    <property type="match status" value="1"/>
</dbReference>
<evidence type="ECO:0000259" key="8">
    <source>
        <dbReference type="Pfam" id="PF02706"/>
    </source>
</evidence>
<feature type="transmembrane region" description="Helical" evidence="7">
    <location>
        <begin position="21"/>
        <end position="39"/>
    </location>
</feature>
<evidence type="ECO:0000256" key="6">
    <source>
        <dbReference type="SAM" id="Coils"/>
    </source>
</evidence>
<dbReference type="PANTHER" id="PTHR32309:SF13">
    <property type="entry name" value="FERRIC ENTEROBACTIN TRANSPORT PROTEIN FEPE"/>
    <property type="match status" value="1"/>
</dbReference>
<evidence type="ECO:0000313" key="11">
    <source>
        <dbReference type="Proteomes" id="UP000182517"/>
    </source>
</evidence>
<name>A0A1L3GKI9_9BACT</name>
<feature type="transmembrane region" description="Helical" evidence="7">
    <location>
        <begin position="476"/>
        <end position="494"/>
    </location>
</feature>
<sequence length="502" mass="56920">MESNKNEIINILRMVYRRKGLFCLVALLITTSVITYSYFIPKKYQADSTVFIEKNVINSLVKGLAITPDMNDRVRVLKYALLSRELVARVLDDIDSTPPLGNESQKQDFISALQRRVKLSVKGKGDLFIISLIDGNPIFARDFINSLVRTYVEENLSAKREETYGANRFLDEQIALFKIKLDQSEDAIIQFRRSQNVFLGNDEQSKVADIKSYQSQIDQIDLDITTLSAKKQLLGKQLQTIDPEISLFSEKRRKDTIALLEERLNGLLLTYTESYPEVVRLKAEIEALRIQKERGGDQIAPMEMQGVNPVYQETLQNKLALEAEINSLKAKKSKLQQMVQAREAALREVPEQRKELDRLIQERDSARKIYQELLLRLGQSEVSKQMEIGDKATTFRIVDPAILPRVPVSPNMLKMILLAIAAGLGAAGGLVMLLEKSDASVKSVEDLKPHGLLVLAQIPSIVDEQAVRRRKKRDRWFYAAATGYGLLVFALLAYESLYRLKG</sequence>
<dbReference type="InterPro" id="IPR014345">
    <property type="entry name" value="XrtA_polysacc_chain"/>
</dbReference>
<dbReference type="PANTHER" id="PTHR32309">
    <property type="entry name" value="TYROSINE-PROTEIN KINASE"/>
    <property type="match status" value="1"/>
</dbReference>
<keyword evidence="11" id="KW-1185">Reference proteome</keyword>
<dbReference type="Proteomes" id="UP000182517">
    <property type="component" value="Chromosome"/>
</dbReference>
<proteinExistence type="predicted"/>
<dbReference type="STRING" id="1842532.A7E78_00270"/>
<protein>
    <submittedName>
        <fullName evidence="10">Uncharacterized protein</fullName>
    </submittedName>
</protein>
<evidence type="ECO:0000259" key="9">
    <source>
        <dbReference type="Pfam" id="PF13807"/>
    </source>
</evidence>
<feature type="transmembrane region" description="Helical" evidence="7">
    <location>
        <begin position="412"/>
        <end position="434"/>
    </location>
</feature>
<dbReference type="KEGG" id="pef:A7E78_00270"/>
<evidence type="ECO:0000256" key="3">
    <source>
        <dbReference type="ARBA" id="ARBA00022692"/>
    </source>
</evidence>
<evidence type="ECO:0000256" key="7">
    <source>
        <dbReference type="SAM" id="Phobius"/>
    </source>
</evidence>
<reference evidence="10 11" key="1">
    <citation type="journal article" date="2017" name="Genome Announc.">
        <title>Complete Genome Sequences of Two Acetylene-Fermenting Pelobacter acetylenicus Strains.</title>
        <authorList>
            <person name="Sutton J.M."/>
            <person name="Baesman S.M."/>
            <person name="Fierst J.L."/>
            <person name="Poret-Peterson A.T."/>
            <person name="Oremland R.S."/>
            <person name="Dunlap D.S."/>
            <person name="Akob D.M."/>
        </authorList>
    </citation>
    <scope>NUCLEOTIDE SEQUENCE [LARGE SCALE GENOMIC DNA]</scope>
    <source>
        <strain evidence="10 11">SFB93</strain>
    </source>
</reference>
<feature type="domain" description="Tyrosine-protein kinase G-rich" evidence="9">
    <location>
        <begin position="352"/>
        <end position="433"/>
    </location>
</feature>
<dbReference type="InterPro" id="IPR003856">
    <property type="entry name" value="LPS_length_determ_N"/>
</dbReference>
<evidence type="ECO:0000313" key="10">
    <source>
        <dbReference type="EMBL" id="APG26434.1"/>
    </source>
</evidence>
<keyword evidence="4 7" id="KW-1133">Transmembrane helix</keyword>
<keyword evidence="2" id="KW-1003">Cell membrane</keyword>
<gene>
    <name evidence="10" type="ORF">A7E78_00270</name>
</gene>
<accession>A0A1L3GKI9</accession>
<organism evidence="10 11">
    <name type="scientific">Syntrophotalea acetylenivorans</name>
    <dbReference type="NCBI Taxonomy" id="1842532"/>
    <lineage>
        <taxon>Bacteria</taxon>
        <taxon>Pseudomonadati</taxon>
        <taxon>Thermodesulfobacteriota</taxon>
        <taxon>Desulfuromonadia</taxon>
        <taxon>Desulfuromonadales</taxon>
        <taxon>Syntrophotaleaceae</taxon>
        <taxon>Syntrophotalea</taxon>
    </lineage>
</organism>
<feature type="coiled-coil region" evidence="6">
    <location>
        <begin position="311"/>
        <end position="376"/>
    </location>
</feature>
<keyword evidence="5 7" id="KW-0472">Membrane</keyword>
<keyword evidence="3 7" id="KW-0812">Transmembrane</keyword>
<evidence type="ECO:0000256" key="1">
    <source>
        <dbReference type="ARBA" id="ARBA00004651"/>
    </source>
</evidence>
<dbReference type="Pfam" id="PF13807">
    <property type="entry name" value="GNVR"/>
    <property type="match status" value="1"/>
</dbReference>
<dbReference type="RefSeq" id="WP_072282394.1">
    <property type="nucleotide sequence ID" value="NZ_CP015519.1"/>
</dbReference>
<dbReference type="AlphaFoldDB" id="A0A1L3GKI9"/>
<dbReference type="GO" id="GO:0004713">
    <property type="term" value="F:protein tyrosine kinase activity"/>
    <property type="evidence" value="ECO:0007669"/>
    <property type="project" value="TreeGrafter"/>
</dbReference>
<dbReference type="GO" id="GO:0005886">
    <property type="term" value="C:plasma membrane"/>
    <property type="evidence" value="ECO:0007669"/>
    <property type="project" value="UniProtKB-SubCell"/>
</dbReference>
<keyword evidence="6" id="KW-0175">Coiled coil</keyword>
<dbReference type="EMBL" id="CP015519">
    <property type="protein sequence ID" value="APG26434.1"/>
    <property type="molecule type" value="Genomic_DNA"/>
</dbReference>
<evidence type="ECO:0000256" key="2">
    <source>
        <dbReference type="ARBA" id="ARBA00022475"/>
    </source>
</evidence>
<evidence type="ECO:0000256" key="4">
    <source>
        <dbReference type="ARBA" id="ARBA00022989"/>
    </source>
</evidence>
<dbReference type="InterPro" id="IPR032807">
    <property type="entry name" value="GNVR"/>
</dbReference>
<feature type="domain" description="Polysaccharide chain length determinant N-terminal" evidence="8">
    <location>
        <begin position="8"/>
        <end position="93"/>
    </location>
</feature>